<dbReference type="PANTHER" id="PTHR30363:SF44">
    <property type="entry name" value="AGA OPERON TRANSCRIPTIONAL REPRESSOR-RELATED"/>
    <property type="match status" value="1"/>
</dbReference>
<gene>
    <name evidence="5" type="ORF">OL233_01455</name>
</gene>
<dbReference type="SUPFAM" id="SSF100950">
    <property type="entry name" value="NagB/RpiA/CoA transferase-like"/>
    <property type="match status" value="1"/>
</dbReference>
<dbReference type="RefSeq" id="WP_275470594.1">
    <property type="nucleotide sequence ID" value="NZ_JAPDSH010000001.1"/>
</dbReference>
<evidence type="ECO:0000313" key="5">
    <source>
        <dbReference type="EMBL" id="MDF0478940.1"/>
    </source>
</evidence>
<evidence type="ECO:0000256" key="3">
    <source>
        <dbReference type="ARBA" id="ARBA00023163"/>
    </source>
</evidence>
<reference evidence="5" key="1">
    <citation type="submission" date="2022-10" db="EMBL/GenBank/DDBJ databases">
        <title>Vagococcus sp. isolated from poultry meat.</title>
        <authorList>
            <person name="Johansson P."/>
            <person name="Bjorkroth J."/>
        </authorList>
    </citation>
    <scope>NUCLEOTIDE SEQUENCE</scope>
    <source>
        <strain evidence="5">PNs007</strain>
    </source>
</reference>
<dbReference type="Gene3D" id="1.10.10.10">
    <property type="entry name" value="Winged helix-like DNA-binding domain superfamily/Winged helix DNA-binding domain"/>
    <property type="match status" value="1"/>
</dbReference>
<dbReference type="SMART" id="SM00420">
    <property type="entry name" value="HTH_DEOR"/>
    <property type="match status" value="1"/>
</dbReference>
<dbReference type="PROSITE" id="PS00894">
    <property type="entry name" value="HTH_DEOR_1"/>
    <property type="match status" value="1"/>
</dbReference>
<dbReference type="EMBL" id="JAPDSH010000001">
    <property type="protein sequence ID" value="MDF0478940.1"/>
    <property type="molecule type" value="Genomic_DNA"/>
</dbReference>
<dbReference type="InterPro" id="IPR014036">
    <property type="entry name" value="DeoR-like_C"/>
</dbReference>
<organism evidence="5 6">
    <name type="scientific">Vagococcus proximus</name>
    <dbReference type="NCBI Taxonomy" id="2991417"/>
    <lineage>
        <taxon>Bacteria</taxon>
        <taxon>Bacillati</taxon>
        <taxon>Bacillota</taxon>
        <taxon>Bacilli</taxon>
        <taxon>Lactobacillales</taxon>
        <taxon>Enterococcaceae</taxon>
        <taxon>Vagococcus</taxon>
    </lineage>
</organism>
<dbReference type="GO" id="GO:0003677">
    <property type="term" value="F:DNA binding"/>
    <property type="evidence" value="ECO:0007669"/>
    <property type="project" value="UniProtKB-KW"/>
</dbReference>
<sequence length="256" mass="29401">MKNTTEHILNRQNKLINLLKINDKMTPHQLSLLLDCSINTVRRDINELHEKEALVKKYGYVYFNPDYSPNFDSFGPTKIKEEIAKFSSSLIKNEDTVFINSSSTALKSLNYLNHHSNTIITNNMHIFKLDLDTNKKIILTGGTLRPNKKSLTGLDAIKLLETKFAQVCIVGCYGISLETGHVFSSVMTESKINETMVKHTTRTKILLADYRKFGKESEDHFANIKDFDYIITDSYLPNIYINQLEKYNIQLIQVTL</sequence>
<dbReference type="InterPro" id="IPR036390">
    <property type="entry name" value="WH_DNA-bd_sf"/>
</dbReference>
<comment type="caution">
    <text evidence="5">The sequence shown here is derived from an EMBL/GenBank/DDBJ whole genome shotgun (WGS) entry which is preliminary data.</text>
</comment>
<dbReference type="PROSITE" id="PS51000">
    <property type="entry name" value="HTH_DEOR_2"/>
    <property type="match status" value="1"/>
</dbReference>
<accession>A0ABT5WYV7</accession>
<dbReference type="Pfam" id="PF08220">
    <property type="entry name" value="HTH_DeoR"/>
    <property type="match status" value="1"/>
</dbReference>
<keyword evidence="2 5" id="KW-0238">DNA-binding</keyword>
<keyword evidence="6" id="KW-1185">Reference proteome</keyword>
<evidence type="ECO:0000259" key="4">
    <source>
        <dbReference type="PROSITE" id="PS51000"/>
    </source>
</evidence>
<dbReference type="SMART" id="SM01134">
    <property type="entry name" value="DeoRC"/>
    <property type="match status" value="1"/>
</dbReference>
<dbReference type="InterPro" id="IPR050313">
    <property type="entry name" value="Carb_Metab_HTH_regulators"/>
</dbReference>
<dbReference type="InterPro" id="IPR037171">
    <property type="entry name" value="NagB/RpiA_transferase-like"/>
</dbReference>
<dbReference type="PANTHER" id="PTHR30363">
    <property type="entry name" value="HTH-TYPE TRANSCRIPTIONAL REGULATOR SRLR-RELATED"/>
    <property type="match status" value="1"/>
</dbReference>
<dbReference type="InterPro" id="IPR018356">
    <property type="entry name" value="Tscrpt_reg_HTH_DeoR_CS"/>
</dbReference>
<evidence type="ECO:0000256" key="2">
    <source>
        <dbReference type="ARBA" id="ARBA00023125"/>
    </source>
</evidence>
<dbReference type="Pfam" id="PF00455">
    <property type="entry name" value="DeoRC"/>
    <property type="match status" value="1"/>
</dbReference>
<protein>
    <submittedName>
        <fullName evidence="5">DeoR/GlpR family DNA-binding transcription regulator</fullName>
    </submittedName>
</protein>
<dbReference type="Proteomes" id="UP001147148">
    <property type="component" value="Unassembled WGS sequence"/>
</dbReference>
<dbReference type="Gene3D" id="3.40.50.1360">
    <property type="match status" value="1"/>
</dbReference>
<proteinExistence type="predicted"/>
<evidence type="ECO:0000256" key="1">
    <source>
        <dbReference type="ARBA" id="ARBA00023015"/>
    </source>
</evidence>
<dbReference type="InterPro" id="IPR036388">
    <property type="entry name" value="WH-like_DNA-bd_sf"/>
</dbReference>
<evidence type="ECO:0000313" key="6">
    <source>
        <dbReference type="Proteomes" id="UP001147148"/>
    </source>
</evidence>
<dbReference type="SUPFAM" id="SSF46785">
    <property type="entry name" value="Winged helix' DNA-binding domain"/>
    <property type="match status" value="1"/>
</dbReference>
<name>A0ABT5WYV7_9ENTE</name>
<feature type="domain" description="HTH deoR-type" evidence="4">
    <location>
        <begin position="8"/>
        <end position="63"/>
    </location>
</feature>
<dbReference type="InterPro" id="IPR001034">
    <property type="entry name" value="DeoR_HTH"/>
</dbReference>
<keyword evidence="3" id="KW-0804">Transcription</keyword>
<keyword evidence="1" id="KW-0805">Transcription regulation</keyword>